<keyword evidence="2" id="KW-1185">Reference proteome</keyword>
<sequence>MTYGSETWSFNAGRIRKIKVAQRAIERAMLVSLRDRLKNEDIHSRTRVTDVAQRISTLKWQWAGHIARSTDNRWGRKVLEWQPRTGRRSVGRSPTRWSDDLVRHAGSQWMQVARDRALWHSLGEAYVNLTINGQSPL</sequence>
<organism evidence="1 2">
    <name type="scientific">Parnassius mnemosyne</name>
    <name type="common">clouded apollo</name>
    <dbReference type="NCBI Taxonomy" id="213953"/>
    <lineage>
        <taxon>Eukaryota</taxon>
        <taxon>Metazoa</taxon>
        <taxon>Ecdysozoa</taxon>
        <taxon>Arthropoda</taxon>
        <taxon>Hexapoda</taxon>
        <taxon>Insecta</taxon>
        <taxon>Pterygota</taxon>
        <taxon>Neoptera</taxon>
        <taxon>Endopterygota</taxon>
        <taxon>Lepidoptera</taxon>
        <taxon>Glossata</taxon>
        <taxon>Ditrysia</taxon>
        <taxon>Papilionoidea</taxon>
        <taxon>Papilionidae</taxon>
        <taxon>Parnassiinae</taxon>
        <taxon>Parnassini</taxon>
        <taxon>Parnassius</taxon>
        <taxon>Driopa</taxon>
    </lineage>
</organism>
<dbReference type="AlphaFoldDB" id="A0AAV1L9A5"/>
<name>A0AAV1L9A5_9NEOP</name>
<evidence type="ECO:0000313" key="2">
    <source>
        <dbReference type="Proteomes" id="UP001314205"/>
    </source>
</evidence>
<proteinExistence type="predicted"/>
<dbReference type="EMBL" id="CAVLGL010000085">
    <property type="protein sequence ID" value="CAK1590619.1"/>
    <property type="molecule type" value="Genomic_DNA"/>
</dbReference>
<reference evidence="1 2" key="1">
    <citation type="submission" date="2023-11" db="EMBL/GenBank/DDBJ databases">
        <authorList>
            <person name="Hedman E."/>
            <person name="Englund M."/>
            <person name="Stromberg M."/>
            <person name="Nyberg Akerstrom W."/>
            <person name="Nylinder S."/>
            <person name="Jareborg N."/>
            <person name="Kallberg Y."/>
            <person name="Kronander E."/>
        </authorList>
    </citation>
    <scope>NUCLEOTIDE SEQUENCE [LARGE SCALE GENOMIC DNA]</scope>
</reference>
<comment type="caution">
    <text evidence="1">The sequence shown here is derived from an EMBL/GenBank/DDBJ whole genome shotgun (WGS) entry which is preliminary data.</text>
</comment>
<accession>A0AAV1L9A5</accession>
<protein>
    <recommendedName>
        <fullName evidence="3">Endonuclease-reverse transcriptase</fullName>
    </recommendedName>
</protein>
<gene>
    <name evidence="1" type="ORF">PARMNEM_LOCUS10955</name>
</gene>
<evidence type="ECO:0000313" key="1">
    <source>
        <dbReference type="EMBL" id="CAK1590619.1"/>
    </source>
</evidence>
<evidence type="ECO:0008006" key="3">
    <source>
        <dbReference type="Google" id="ProtNLM"/>
    </source>
</evidence>
<dbReference type="Proteomes" id="UP001314205">
    <property type="component" value="Unassembled WGS sequence"/>
</dbReference>